<gene>
    <name evidence="2" type="ORF">BDN71DRAFT_897310</name>
</gene>
<evidence type="ECO:0000256" key="1">
    <source>
        <dbReference type="SAM" id="SignalP"/>
    </source>
</evidence>
<dbReference type="Proteomes" id="UP000807025">
    <property type="component" value="Unassembled WGS sequence"/>
</dbReference>
<evidence type="ECO:0000313" key="2">
    <source>
        <dbReference type="EMBL" id="KAF9495222.1"/>
    </source>
</evidence>
<keyword evidence="1" id="KW-0732">Signal</keyword>
<accession>A0A9P5ZVG8</accession>
<feature type="signal peptide" evidence="1">
    <location>
        <begin position="1"/>
        <end position="24"/>
    </location>
</feature>
<organism evidence="2 3">
    <name type="scientific">Pleurotus eryngii</name>
    <name type="common">Boletus of the steppes</name>
    <dbReference type="NCBI Taxonomy" id="5323"/>
    <lineage>
        <taxon>Eukaryota</taxon>
        <taxon>Fungi</taxon>
        <taxon>Dikarya</taxon>
        <taxon>Basidiomycota</taxon>
        <taxon>Agaricomycotina</taxon>
        <taxon>Agaricomycetes</taxon>
        <taxon>Agaricomycetidae</taxon>
        <taxon>Agaricales</taxon>
        <taxon>Pleurotineae</taxon>
        <taxon>Pleurotaceae</taxon>
        <taxon>Pleurotus</taxon>
    </lineage>
</organism>
<sequence length="127" mass="14537">MSLCFGFMLLRPFYFFSCLLRSHAINTSPMALFHGSRRFLLWVHASRKAVEFPALIRGRGSTAFSTSPFRAQNCLIRRASDIRSYHASISPYGTHDSRRDDIRLADSRTMDLVTFGLEERHEAVVAH</sequence>
<proteinExistence type="predicted"/>
<keyword evidence="3" id="KW-1185">Reference proteome</keyword>
<dbReference type="EMBL" id="MU154564">
    <property type="protein sequence ID" value="KAF9495222.1"/>
    <property type="molecule type" value="Genomic_DNA"/>
</dbReference>
<feature type="chain" id="PRO_5040302354" description="Secreted protein" evidence="1">
    <location>
        <begin position="25"/>
        <end position="127"/>
    </location>
</feature>
<name>A0A9P5ZVG8_PLEER</name>
<evidence type="ECO:0008006" key="4">
    <source>
        <dbReference type="Google" id="ProtNLM"/>
    </source>
</evidence>
<dbReference type="AlphaFoldDB" id="A0A9P5ZVG8"/>
<evidence type="ECO:0000313" key="3">
    <source>
        <dbReference type="Proteomes" id="UP000807025"/>
    </source>
</evidence>
<comment type="caution">
    <text evidence="2">The sequence shown here is derived from an EMBL/GenBank/DDBJ whole genome shotgun (WGS) entry which is preliminary data.</text>
</comment>
<reference evidence="2" key="1">
    <citation type="submission" date="2020-11" db="EMBL/GenBank/DDBJ databases">
        <authorList>
            <consortium name="DOE Joint Genome Institute"/>
            <person name="Ahrendt S."/>
            <person name="Riley R."/>
            <person name="Andreopoulos W."/>
            <person name="Labutti K."/>
            <person name="Pangilinan J."/>
            <person name="Ruiz-Duenas F.J."/>
            <person name="Barrasa J.M."/>
            <person name="Sanchez-Garcia M."/>
            <person name="Camarero S."/>
            <person name="Miyauchi S."/>
            <person name="Serrano A."/>
            <person name="Linde D."/>
            <person name="Babiker R."/>
            <person name="Drula E."/>
            <person name="Ayuso-Fernandez I."/>
            <person name="Pacheco R."/>
            <person name="Padilla G."/>
            <person name="Ferreira P."/>
            <person name="Barriuso J."/>
            <person name="Kellner H."/>
            <person name="Castanera R."/>
            <person name="Alfaro M."/>
            <person name="Ramirez L."/>
            <person name="Pisabarro A.G."/>
            <person name="Kuo A."/>
            <person name="Tritt A."/>
            <person name="Lipzen A."/>
            <person name="He G."/>
            <person name="Yan M."/>
            <person name="Ng V."/>
            <person name="Cullen D."/>
            <person name="Martin F."/>
            <person name="Rosso M.-N."/>
            <person name="Henrissat B."/>
            <person name="Hibbett D."/>
            <person name="Martinez A.T."/>
            <person name="Grigoriev I.V."/>
        </authorList>
    </citation>
    <scope>NUCLEOTIDE SEQUENCE</scope>
    <source>
        <strain evidence="2">ATCC 90797</strain>
    </source>
</reference>
<protein>
    <recommendedName>
        <fullName evidence="4">Secreted protein</fullName>
    </recommendedName>
</protein>